<evidence type="ECO:0000256" key="6">
    <source>
        <dbReference type="ARBA" id="ARBA00022982"/>
    </source>
</evidence>
<evidence type="ECO:0000259" key="12">
    <source>
        <dbReference type="Pfam" id="PF02320"/>
    </source>
</evidence>
<evidence type="ECO:0000256" key="2">
    <source>
        <dbReference type="ARBA" id="ARBA00006498"/>
    </source>
</evidence>
<feature type="domain" description="Ubiquinol-cytochrome C reductase hinge" evidence="12">
    <location>
        <begin position="27"/>
        <end position="90"/>
    </location>
</feature>
<keyword evidence="9 11" id="KW-1015">Disulfide bond</keyword>
<evidence type="ECO:0000256" key="1">
    <source>
        <dbReference type="ARBA" id="ARBA00004137"/>
    </source>
</evidence>
<evidence type="ECO:0000256" key="9">
    <source>
        <dbReference type="ARBA" id="ARBA00023157"/>
    </source>
</evidence>
<comment type="function">
    <text evidence="10">Component of the ubiquinol-cytochrome c oxidoreductase, a multisubunit transmembrane complex that is part of the mitochondrial electron transport chain which drives oxidative phosphorylation.</text>
</comment>
<dbReference type="PIRSF" id="PIRSF000019">
    <property type="entry name" value="Bc1_11K"/>
    <property type="match status" value="1"/>
</dbReference>
<evidence type="ECO:0000256" key="3">
    <source>
        <dbReference type="ARBA" id="ARBA00022448"/>
    </source>
</evidence>
<dbReference type="InterPro" id="IPR003422">
    <property type="entry name" value="Cyt_b-c1_6"/>
</dbReference>
<dbReference type="InterPro" id="IPR036811">
    <property type="entry name" value="Ubol_cytC_Rdtase_hinge_dom_sf"/>
</dbReference>
<feature type="disulfide bond" evidence="11">
    <location>
        <begin position="36"/>
        <end position="80"/>
    </location>
</feature>
<keyword evidence="4 10" id="KW-0679">Respiratory chain</keyword>
<dbReference type="GO" id="GO:0006122">
    <property type="term" value="P:mitochondrial electron transport, ubiquinol to cytochrome c"/>
    <property type="evidence" value="ECO:0007669"/>
    <property type="project" value="InterPro"/>
</dbReference>
<dbReference type="Proteomes" id="UP001219518">
    <property type="component" value="Unassembled WGS sequence"/>
</dbReference>
<keyword evidence="5 10" id="KW-0999">Mitochondrion inner membrane</keyword>
<keyword evidence="14" id="KW-1185">Reference proteome</keyword>
<dbReference type="Gene3D" id="1.10.287.20">
    <property type="entry name" value="Ubiquinol-cytochrome C reductase hinge domain"/>
    <property type="match status" value="1"/>
</dbReference>
<comment type="similarity">
    <text evidence="2 10">Belongs to the UQCRH/QCR6 family.</text>
</comment>
<name>A0AAE1LGF7_9NEOP</name>
<comment type="subcellular location">
    <subcellularLocation>
        <location evidence="1">Mitochondrion inner membrane</location>
        <topology evidence="1">Peripheral membrane protein</topology>
        <orientation evidence="1">Intermembrane side</orientation>
    </subcellularLocation>
</comment>
<evidence type="ECO:0000256" key="4">
    <source>
        <dbReference type="ARBA" id="ARBA00022660"/>
    </source>
</evidence>
<keyword evidence="8 10" id="KW-0472">Membrane</keyword>
<evidence type="ECO:0000256" key="7">
    <source>
        <dbReference type="ARBA" id="ARBA00023128"/>
    </source>
</evidence>
<dbReference type="SUPFAM" id="SSF81531">
    <property type="entry name" value="Non-heme 11 kDa protein of cytochrome bc1 complex (Ubiquinol-cytochrome c reductase)"/>
    <property type="match status" value="1"/>
</dbReference>
<dbReference type="PANTHER" id="PTHR15336">
    <property type="entry name" value="UBIQUINOL-CYTOCHROME C REDUCTASE COMPLEX 7.8 KDA PROTEIN"/>
    <property type="match status" value="1"/>
</dbReference>
<reference evidence="13" key="2">
    <citation type="journal article" date="2023" name="BMC Genomics">
        <title>Pest status, molecular evolution, and epigenetic factors derived from the genome assembly of Frankliniella fusca, a thysanopteran phytovirus vector.</title>
        <authorList>
            <person name="Catto M.A."/>
            <person name="Labadie P.E."/>
            <person name="Jacobson A.L."/>
            <person name="Kennedy G.G."/>
            <person name="Srinivasan R."/>
            <person name="Hunt B.G."/>
        </authorList>
    </citation>
    <scope>NUCLEOTIDE SEQUENCE</scope>
    <source>
        <strain evidence="13">PL_HMW_Pooled</strain>
    </source>
</reference>
<evidence type="ECO:0000256" key="8">
    <source>
        <dbReference type="ARBA" id="ARBA00023136"/>
    </source>
</evidence>
<accession>A0AAE1LGF7</accession>
<evidence type="ECO:0000313" key="14">
    <source>
        <dbReference type="Proteomes" id="UP001219518"/>
    </source>
</evidence>
<comment type="caution">
    <text evidence="13">The sequence shown here is derived from an EMBL/GenBank/DDBJ whole genome shotgun (WGS) entry which is preliminary data.</text>
</comment>
<keyword evidence="3 10" id="KW-0813">Transport</keyword>
<evidence type="ECO:0000313" key="13">
    <source>
        <dbReference type="EMBL" id="KAK3918455.1"/>
    </source>
</evidence>
<evidence type="ECO:0000256" key="5">
    <source>
        <dbReference type="ARBA" id="ARBA00022792"/>
    </source>
</evidence>
<dbReference type="GO" id="GO:0005743">
    <property type="term" value="C:mitochondrial inner membrane"/>
    <property type="evidence" value="ECO:0007669"/>
    <property type="project" value="UniProtKB-SubCell"/>
</dbReference>
<reference evidence="13" key="1">
    <citation type="submission" date="2021-07" db="EMBL/GenBank/DDBJ databases">
        <authorList>
            <person name="Catto M.A."/>
            <person name="Jacobson A."/>
            <person name="Kennedy G."/>
            <person name="Labadie P."/>
            <person name="Hunt B.G."/>
            <person name="Srinivasan R."/>
        </authorList>
    </citation>
    <scope>NUCLEOTIDE SEQUENCE</scope>
    <source>
        <strain evidence="13">PL_HMW_Pooled</strain>
        <tissue evidence="13">Head</tissue>
    </source>
</reference>
<evidence type="ECO:0000256" key="10">
    <source>
        <dbReference type="PIRNR" id="PIRNR000019"/>
    </source>
</evidence>
<dbReference type="Pfam" id="PF02320">
    <property type="entry name" value="UCR_hinge"/>
    <property type="match status" value="1"/>
</dbReference>
<dbReference type="InterPro" id="IPR023184">
    <property type="entry name" value="Ubol_cytC_Rdtase_hinge_dom"/>
</dbReference>
<dbReference type="FunFam" id="1.10.287.20:FF:000001">
    <property type="entry name" value="Cytochrome b-c1 complex subunit 6"/>
    <property type="match status" value="1"/>
</dbReference>
<keyword evidence="7 10" id="KW-0496">Mitochondrion</keyword>
<dbReference type="PANTHER" id="PTHR15336:SF0">
    <property type="entry name" value="CYTOCHROME B-C1 COMPLEX SUBUNIT 6, MITOCHONDRIAL"/>
    <property type="match status" value="1"/>
</dbReference>
<proteinExistence type="inferred from homology"/>
<evidence type="ECO:0000256" key="11">
    <source>
        <dbReference type="PIRSR" id="PIRSR000019-1"/>
    </source>
</evidence>
<protein>
    <recommendedName>
        <fullName evidence="10">Cytochrome b-c1 complex subunit 6</fullName>
    </recommendedName>
</protein>
<feature type="disulfide bond" evidence="11">
    <location>
        <begin position="52"/>
        <end position="66"/>
    </location>
</feature>
<sequence length="90" mass="10465">MSWFGNFFASRFLIKAKAQAEDEDIVDPQEVLREKCKAKPKCVALLEKLDTCNARVRSKKQTAETCAEEIYDWMHCVDHCVSHDLFKQLK</sequence>
<dbReference type="EMBL" id="JAHWGI010000939">
    <property type="protein sequence ID" value="KAK3918455.1"/>
    <property type="molecule type" value="Genomic_DNA"/>
</dbReference>
<organism evidence="13 14">
    <name type="scientific">Frankliniella fusca</name>
    <dbReference type="NCBI Taxonomy" id="407009"/>
    <lineage>
        <taxon>Eukaryota</taxon>
        <taxon>Metazoa</taxon>
        <taxon>Ecdysozoa</taxon>
        <taxon>Arthropoda</taxon>
        <taxon>Hexapoda</taxon>
        <taxon>Insecta</taxon>
        <taxon>Pterygota</taxon>
        <taxon>Neoptera</taxon>
        <taxon>Paraneoptera</taxon>
        <taxon>Thysanoptera</taxon>
        <taxon>Terebrantia</taxon>
        <taxon>Thripoidea</taxon>
        <taxon>Thripidae</taxon>
        <taxon>Frankliniella</taxon>
    </lineage>
</organism>
<gene>
    <name evidence="13" type="ORF">KUF71_007716</name>
</gene>
<keyword evidence="6 10" id="KW-0249">Electron transport</keyword>
<dbReference type="AlphaFoldDB" id="A0AAE1LGF7"/>